<dbReference type="PANTHER" id="PTHR30469:SF33">
    <property type="entry name" value="SLR1207 PROTEIN"/>
    <property type="match status" value="1"/>
</dbReference>
<dbReference type="GO" id="GO:0015562">
    <property type="term" value="F:efflux transmembrane transporter activity"/>
    <property type="evidence" value="ECO:0007669"/>
    <property type="project" value="TreeGrafter"/>
</dbReference>
<reference evidence="4" key="1">
    <citation type="submission" date="2016-10" db="EMBL/GenBank/DDBJ databases">
        <authorList>
            <person name="Varghese N."/>
            <person name="Submissions S."/>
        </authorList>
    </citation>
    <scope>NUCLEOTIDE SEQUENCE [LARGE SCALE GENOMIC DNA]</scope>
    <source>
        <strain evidence="4">DSM 17071</strain>
    </source>
</reference>
<dbReference type="PROSITE" id="PS51257">
    <property type="entry name" value="PROKAR_LIPOPROTEIN"/>
    <property type="match status" value="1"/>
</dbReference>
<dbReference type="Pfam" id="PF25954">
    <property type="entry name" value="Beta-barrel_RND_2"/>
    <property type="match status" value="1"/>
</dbReference>
<evidence type="ECO:0000259" key="2">
    <source>
        <dbReference type="Pfam" id="PF25954"/>
    </source>
</evidence>
<dbReference type="InterPro" id="IPR058792">
    <property type="entry name" value="Beta-barrel_RND_2"/>
</dbReference>
<proteinExistence type="predicted"/>
<dbReference type="PANTHER" id="PTHR30469">
    <property type="entry name" value="MULTIDRUG RESISTANCE PROTEIN MDTA"/>
    <property type="match status" value="1"/>
</dbReference>
<sequence length="363" mass="40714">MINKTKRTGLFLCALMLVSCTKTEKTSAVRKNIEDAVFASGYIEMEDEYIISAKISGNILNIPIKEGDMLAENSLIATIESNVQTEQLKDAEAVYSQSKENASTNSPQLMQLQSQIDQAQHQVAQDRKNFQRYQELRAKNSVSQLDFEKAQLQYQSSQNNLISLQKNYQDSKNALDLSRRRSAIGVNQQQDILKDYTIRSEGNGEVLNVFKKEGELVKQGEGIAKIGRGKFKIKLYVSEDDIAKIQAGQKAAIHLNTYPDGNFMATVAKILPAFDDTEQSYIVEAKFDKTPATVFSGTQLQANVETSKRKNVLVVPTSYISKGKFVTLENHEQRQVIVGSKDNEWTEIRSGISEKDILIKPKD</sequence>
<dbReference type="AlphaFoldDB" id="A0A1G8L909"/>
<evidence type="ECO:0000313" key="4">
    <source>
        <dbReference type="Proteomes" id="UP000198869"/>
    </source>
</evidence>
<dbReference type="RefSeq" id="WP_089859378.1">
    <property type="nucleotide sequence ID" value="NZ_FNDW01000009.1"/>
</dbReference>
<dbReference type="GO" id="GO:1990281">
    <property type="term" value="C:efflux pump complex"/>
    <property type="evidence" value="ECO:0007669"/>
    <property type="project" value="TreeGrafter"/>
</dbReference>
<protein>
    <submittedName>
        <fullName evidence="3">HlyD family secretion protein</fullName>
    </submittedName>
</protein>
<dbReference type="OrthoDB" id="869610at2"/>
<dbReference type="Gene3D" id="1.10.287.470">
    <property type="entry name" value="Helix hairpin bin"/>
    <property type="match status" value="1"/>
</dbReference>
<keyword evidence="4" id="KW-1185">Reference proteome</keyword>
<dbReference type="Proteomes" id="UP000198869">
    <property type="component" value="Unassembled WGS sequence"/>
</dbReference>
<evidence type="ECO:0000313" key="3">
    <source>
        <dbReference type="EMBL" id="SDI52168.1"/>
    </source>
</evidence>
<dbReference type="SUPFAM" id="SSF56954">
    <property type="entry name" value="Outer membrane efflux proteins (OEP)"/>
    <property type="match status" value="1"/>
</dbReference>
<dbReference type="Gene3D" id="2.40.30.170">
    <property type="match status" value="1"/>
</dbReference>
<evidence type="ECO:0000256" key="1">
    <source>
        <dbReference type="SAM" id="Coils"/>
    </source>
</evidence>
<name>A0A1G8L909_9FLAO</name>
<dbReference type="STRING" id="311334.SAMN05421846_10921"/>
<organism evidence="3 4">
    <name type="scientific">Chryseobacterium taeanense</name>
    <dbReference type="NCBI Taxonomy" id="311334"/>
    <lineage>
        <taxon>Bacteria</taxon>
        <taxon>Pseudomonadati</taxon>
        <taxon>Bacteroidota</taxon>
        <taxon>Flavobacteriia</taxon>
        <taxon>Flavobacteriales</taxon>
        <taxon>Weeksellaceae</taxon>
        <taxon>Chryseobacterium group</taxon>
        <taxon>Chryseobacterium</taxon>
    </lineage>
</organism>
<gene>
    <name evidence="3" type="ORF">SAMN05421846_10921</name>
</gene>
<dbReference type="EMBL" id="FNDW01000009">
    <property type="protein sequence ID" value="SDI52168.1"/>
    <property type="molecule type" value="Genomic_DNA"/>
</dbReference>
<accession>A0A1G8L909</accession>
<feature type="domain" description="CusB-like beta-barrel" evidence="2">
    <location>
        <begin position="234"/>
        <end position="288"/>
    </location>
</feature>
<keyword evidence="1" id="KW-0175">Coiled coil</keyword>
<feature type="coiled-coil region" evidence="1">
    <location>
        <begin position="109"/>
        <end position="174"/>
    </location>
</feature>